<dbReference type="EMBL" id="CP113797">
    <property type="protein sequence ID" value="WAL58740.1"/>
    <property type="molecule type" value="Genomic_DNA"/>
</dbReference>
<sequence length="149" mass="17503">MEVSKSHLLLKRVINIKVVVTPRWKEDMQQQLQSQINQFDSQVQKIEIQGQQAEAEIQKQSLNPAEPMVVQQLNNIRVQVNQKKSELLEKKNQILQQLQQIQLLEMEREVNYGQIEGFFRIETGDNLFRKLQVEILLRDGVVEEIRGDL</sequence>
<keyword evidence="1" id="KW-0175">Coiled coil</keyword>
<dbReference type="Pfam" id="PF11068">
    <property type="entry name" value="YlqD"/>
    <property type="match status" value="1"/>
</dbReference>
<evidence type="ECO:0000313" key="2">
    <source>
        <dbReference type="EMBL" id="WAL58740.1"/>
    </source>
</evidence>
<feature type="coiled-coil region" evidence="1">
    <location>
        <begin position="29"/>
        <end position="107"/>
    </location>
</feature>
<keyword evidence="3" id="KW-1185">Reference proteome</keyword>
<dbReference type="AlphaFoldDB" id="A0A9E8ZCI6"/>
<dbReference type="InterPro" id="IPR021297">
    <property type="entry name" value="YlqD"/>
</dbReference>
<dbReference type="KEGG" id="tsin:OXH18_16350"/>
<evidence type="ECO:0000313" key="3">
    <source>
        <dbReference type="Proteomes" id="UP001163152"/>
    </source>
</evidence>
<gene>
    <name evidence="2" type="ORF">OXH18_16350</name>
</gene>
<organism evidence="2 3">
    <name type="scientific">Thermocoleostomius sinensis A174</name>
    <dbReference type="NCBI Taxonomy" id="2016057"/>
    <lineage>
        <taxon>Bacteria</taxon>
        <taxon>Bacillati</taxon>
        <taxon>Cyanobacteriota</taxon>
        <taxon>Cyanophyceae</taxon>
        <taxon>Oculatellales</taxon>
        <taxon>Oculatellaceae</taxon>
        <taxon>Thermocoleostomius</taxon>
    </lineage>
</organism>
<reference evidence="2" key="1">
    <citation type="submission" date="2022-12" db="EMBL/GenBank/DDBJ databases">
        <title>Polyphasic identification of a Novel Hot-Spring Cyanobacterium Ocullathermofonsia sinensis gen nov. sp. nov. and Genomic Insights on its Adaptations to the Thermal Habitat.</title>
        <authorList>
            <person name="Daroch M."/>
            <person name="Tang J."/>
            <person name="Jiang Y."/>
        </authorList>
    </citation>
    <scope>NUCLEOTIDE SEQUENCE</scope>
    <source>
        <strain evidence="2">PKUAC-SCTA174</strain>
    </source>
</reference>
<dbReference type="Gene3D" id="6.10.140.1110">
    <property type="match status" value="1"/>
</dbReference>
<dbReference type="RefSeq" id="WP_268608168.1">
    <property type="nucleotide sequence ID" value="NZ_CP113797.1"/>
</dbReference>
<protein>
    <submittedName>
        <fullName evidence="2">YlqD family protein</fullName>
    </submittedName>
</protein>
<evidence type="ECO:0000256" key="1">
    <source>
        <dbReference type="SAM" id="Coils"/>
    </source>
</evidence>
<accession>A0A9E8ZCI6</accession>
<name>A0A9E8ZCI6_9CYAN</name>
<dbReference type="Proteomes" id="UP001163152">
    <property type="component" value="Chromosome"/>
</dbReference>
<proteinExistence type="predicted"/>